<evidence type="ECO:0000256" key="1">
    <source>
        <dbReference type="SAM" id="MobiDB-lite"/>
    </source>
</evidence>
<keyword evidence="3" id="KW-1185">Reference proteome</keyword>
<feature type="region of interest" description="Disordered" evidence="1">
    <location>
        <begin position="97"/>
        <end position="118"/>
    </location>
</feature>
<protein>
    <submittedName>
        <fullName evidence="2">Uncharacterized protein</fullName>
    </submittedName>
</protein>
<name>A0AAV5ARJ2_9AGAM</name>
<dbReference type="EMBL" id="BPWL01000013">
    <property type="protein sequence ID" value="GJJ16143.1"/>
    <property type="molecule type" value="Genomic_DNA"/>
</dbReference>
<feature type="compositionally biased region" description="Acidic residues" evidence="1">
    <location>
        <begin position="100"/>
        <end position="118"/>
    </location>
</feature>
<organism evidence="2 3">
    <name type="scientific">Clathrus columnatus</name>
    <dbReference type="NCBI Taxonomy" id="1419009"/>
    <lineage>
        <taxon>Eukaryota</taxon>
        <taxon>Fungi</taxon>
        <taxon>Dikarya</taxon>
        <taxon>Basidiomycota</taxon>
        <taxon>Agaricomycotina</taxon>
        <taxon>Agaricomycetes</taxon>
        <taxon>Phallomycetidae</taxon>
        <taxon>Phallales</taxon>
        <taxon>Clathraceae</taxon>
        <taxon>Clathrus</taxon>
    </lineage>
</organism>
<evidence type="ECO:0000313" key="3">
    <source>
        <dbReference type="Proteomes" id="UP001050691"/>
    </source>
</evidence>
<accession>A0AAV5ARJ2</accession>
<sequence length="276" mass="31242">MSHSSLIVFVALCDPSPADLTESEMISMGKFSDPELNTDLCSGQSLGSGRVGSVHAVIMVGSVLGLPSLVVKICRRKRFTSIAQEAWFYEELERLQDKDKDEDEDEDEDEDGCADENEVEDKNLDEFRIIFEYPDEDENNQDIDYPYEAAEDEYSIKKLKAAEKEYENQVPGEGPILSIILLERLGGNIPIGVPVDSIRDDVYELFHDLSRLGIEILDIRWSNILAVSDNAEMDSDLPGRICPNHGHAHRWRIIDFDYCRKTDAIENFTDNCNNVD</sequence>
<dbReference type="AlphaFoldDB" id="A0AAV5ARJ2"/>
<gene>
    <name evidence="2" type="ORF">Clacol_010423</name>
</gene>
<reference evidence="2" key="1">
    <citation type="submission" date="2021-10" db="EMBL/GenBank/DDBJ databases">
        <title>De novo Genome Assembly of Clathrus columnatus (Basidiomycota, Fungi) Using Illumina and Nanopore Sequence Data.</title>
        <authorList>
            <person name="Ogiso-Tanaka E."/>
            <person name="Itagaki H."/>
            <person name="Hosoya T."/>
            <person name="Hosaka K."/>
        </authorList>
    </citation>
    <scope>NUCLEOTIDE SEQUENCE</scope>
    <source>
        <strain evidence="2">MO-923</strain>
    </source>
</reference>
<dbReference type="Proteomes" id="UP001050691">
    <property type="component" value="Unassembled WGS sequence"/>
</dbReference>
<proteinExistence type="predicted"/>
<comment type="caution">
    <text evidence="2">The sequence shown here is derived from an EMBL/GenBank/DDBJ whole genome shotgun (WGS) entry which is preliminary data.</text>
</comment>
<evidence type="ECO:0000313" key="2">
    <source>
        <dbReference type="EMBL" id="GJJ16143.1"/>
    </source>
</evidence>